<comment type="catalytic activity">
    <reaction evidence="5 6">
        <text>adenine + H2O + H(+) = hypoxanthine + NH4(+)</text>
        <dbReference type="Rhea" id="RHEA:23688"/>
        <dbReference type="ChEBI" id="CHEBI:15377"/>
        <dbReference type="ChEBI" id="CHEBI:15378"/>
        <dbReference type="ChEBI" id="CHEBI:16708"/>
        <dbReference type="ChEBI" id="CHEBI:17368"/>
        <dbReference type="ChEBI" id="CHEBI:28938"/>
        <dbReference type="EC" id="3.5.4.2"/>
    </reaction>
</comment>
<dbReference type="SUPFAM" id="SSF51338">
    <property type="entry name" value="Composite domain of metallo-dependent hydrolases"/>
    <property type="match status" value="1"/>
</dbReference>
<evidence type="ECO:0000259" key="7">
    <source>
        <dbReference type="Pfam" id="PF01979"/>
    </source>
</evidence>
<keyword evidence="3 6" id="KW-0378">Hydrolase</keyword>
<dbReference type="RefSeq" id="WP_189042984.1">
    <property type="nucleotide sequence ID" value="NZ_BMJQ01000002.1"/>
</dbReference>
<dbReference type="NCBIfam" id="TIGR01178">
    <property type="entry name" value="ade"/>
    <property type="match status" value="1"/>
</dbReference>
<evidence type="ECO:0000256" key="1">
    <source>
        <dbReference type="ARBA" id="ARBA00006773"/>
    </source>
</evidence>
<feature type="domain" description="Amidohydrolase-related" evidence="7">
    <location>
        <begin position="71"/>
        <end position="351"/>
    </location>
</feature>
<dbReference type="HAMAP" id="MF_01518">
    <property type="entry name" value="Adenine_deamin"/>
    <property type="match status" value="1"/>
</dbReference>
<dbReference type="SUPFAM" id="SSF51556">
    <property type="entry name" value="Metallo-dependent hydrolases"/>
    <property type="match status" value="1"/>
</dbReference>
<evidence type="ECO:0000256" key="6">
    <source>
        <dbReference type="HAMAP-Rule" id="MF_01518"/>
    </source>
</evidence>
<name>A0A8J2YQP5_9PROT</name>
<dbReference type="AlphaFoldDB" id="A0A8J2YQP5"/>
<organism evidence="9 10">
    <name type="scientific">Aliidongia dinghuensis</name>
    <dbReference type="NCBI Taxonomy" id="1867774"/>
    <lineage>
        <taxon>Bacteria</taxon>
        <taxon>Pseudomonadati</taxon>
        <taxon>Pseudomonadota</taxon>
        <taxon>Alphaproteobacteria</taxon>
        <taxon>Rhodospirillales</taxon>
        <taxon>Dongiaceae</taxon>
        <taxon>Aliidongia</taxon>
    </lineage>
</organism>
<evidence type="ECO:0000256" key="2">
    <source>
        <dbReference type="ARBA" id="ARBA00012782"/>
    </source>
</evidence>
<dbReference type="Pfam" id="PF01979">
    <property type="entry name" value="Amidohydro_1"/>
    <property type="match status" value="1"/>
</dbReference>
<dbReference type="EC" id="3.5.4.2" evidence="2 6"/>
<evidence type="ECO:0000313" key="9">
    <source>
        <dbReference type="EMBL" id="GGF05899.1"/>
    </source>
</evidence>
<dbReference type="GO" id="GO:0006146">
    <property type="term" value="P:adenine catabolic process"/>
    <property type="evidence" value="ECO:0007669"/>
    <property type="project" value="InterPro"/>
</dbReference>
<feature type="domain" description="Adenine deaminase C-terminal" evidence="8">
    <location>
        <begin position="398"/>
        <end position="566"/>
    </location>
</feature>
<keyword evidence="4 6" id="KW-0464">Manganese</keyword>
<dbReference type="GO" id="GO:0000034">
    <property type="term" value="F:adenine deaminase activity"/>
    <property type="evidence" value="ECO:0007669"/>
    <property type="project" value="UniProtKB-UniRule"/>
</dbReference>
<evidence type="ECO:0000256" key="4">
    <source>
        <dbReference type="ARBA" id="ARBA00023211"/>
    </source>
</evidence>
<dbReference type="PANTHER" id="PTHR11113:SF2">
    <property type="entry name" value="ADENINE DEAMINASE"/>
    <property type="match status" value="1"/>
</dbReference>
<sequence>MTLGRDDLKRRIDQARGSREADLVVKNTRMLDMATGEIVRTDIAVCGDVIVGTYDLDYRGRQEIDGSRYFAVPGFIDTHVHPESTLVLPDQFDRLLLGRGTTTAIADPHEIANVLGTPGLEYFIAAAGVLAMDLRINLASCVPATPLETSGARLDAAALVALRGRPQVLGLAEFMNFPGVLAKTDEVLDKLVAFQDGHIDGHAPLLGGRDLNAYLSCGIRNCHESTSLAEAGEKLRKGMQVLIRDGSVTRDVHALAPLIDITHSPFLGFCTDDRTPLHIVEDGHLDHLIRTAIAKGRPAHAVYRAATWSAANHFGLKDRGILAPGRLADIVLLDDLDSCAVARVIRAGRPVGPETFAGRRLPPAVGYGSVKRAPVSATDFAVPCGGPTGPVIGLRVNQIVTDALTLALPYRAGERHPDPAQDVAKVAVLERHGRNGNIGRGFVKGFGLTGGALASSIGHDAHNIITVGLDDADMALAVNRLIELQGGFVAVRDGRVLAELALPVAGLMSDQSAEDVEADLRHLRAAVRDLGCQLAEPFVQMAFLPLSVIPHLKITDHGLIDVDRFQVIGLDG</sequence>
<comment type="similarity">
    <text evidence="1 6">Belongs to the metallo-dependent hydrolases superfamily. Adenine deaminase family.</text>
</comment>
<dbReference type="Pfam" id="PF13382">
    <property type="entry name" value="Adenine_deam_C"/>
    <property type="match status" value="1"/>
</dbReference>
<dbReference type="CDD" id="cd01295">
    <property type="entry name" value="AdeC"/>
    <property type="match status" value="1"/>
</dbReference>
<dbReference type="Gene3D" id="3.20.20.140">
    <property type="entry name" value="Metal-dependent hydrolases"/>
    <property type="match status" value="1"/>
</dbReference>
<protein>
    <recommendedName>
        <fullName evidence="2 6">Adenine deaminase</fullName>
        <shortName evidence="6">Adenase</shortName>
        <shortName evidence="6">Adenine aminase</shortName>
        <ecNumber evidence="2 6">3.5.4.2</ecNumber>
    </recommendedName>
</protein>
<evidence type="ECO:0000259" key="8">
    <source>
        <dbReference type="Pfam" id="PF13382"/>
    </source>
</evidence>
<comment type="cofactor">
    <cofactor evidence="6">
        <name>Mn(2+)</name>
        <dbReference type="ChEBI" id="CHEBI:29035"/>
    </cofactor>
</comment>
<dbReference type="InterPro" id="IPR006679">
    <property type="entry name" value="Adenine_deam"/>
</dbReference>
<dbReference type="Proteomes" id="UP000646365">
    <property type="component" value="Unassembled WGS sequence"/>
</dbReference>
<evidence type="ECO:0000256" key="3">
    <source>
        <dbReference type="ARBA" id="ARBA00022801"/>
    </source>
</evidence>
<evidence type="ECO:0000313" key="10">
    <source>
        <dbReference type="Proteomes" id="UP000646365"/>
    </source>
</evidence>
<proteinExistence type="inferred from homology"/>
<dbReference type="EMBL" id="BMJQ01000002">
    <property type="protein sequence ID" value="GGF05899.1"/>
    <property type="molecule type" value="Genomic_DNA"/>
</dbReference>
<evidence type="ECO:0000256" key="5">
    <source>
        <dbReference type="ARBA" id="ARBA00047720"/>
    </source>
</evidence>
<reference evidence="9" key="2">
    <citation type="submission" date="2020-09" db="EMBL/GenBank/DDBJ databases">
        <authorList>
            <person name="Sun Q."/>
            <person name="Zhou Y."/>
        </authorList>
    </citation>
    <scope>NUCLEOTIDE SEQUENCE</scope>
    <source>
        <strain evidence="9">CGMCC 1.15725</strain>
    </source>
</reference>
<comment type="caution">
    <text evidence="9">The sequence shown here is derived from an EMBL/GenBank/DDBJ whole genome shotgun (WGS) entry which is preliminary data.</text>
</comment>
<dbReference type="PANTHER" id="PTHR11113">
    <property type="entry name" value="N-ACETYLGLUCOSAMINE-6-PHOSPHATE DEACETYLASE"/>
    <property type="match status" value="1"/>
</dbReference>
<keyword evidence="10" id="KW-1185">Reference proteome</keyword>
<reference evidence="9" key="1">
    <citation type="journal article" date="2014" name="Int. J. Syst. Evol. Microbiol.">
        <title>Complete genome sequence of Corynebacterium casei LMG S-19264T (=DSM 44701T), isolated from a smear-ripened cheese.</title>
        <authorList>
            <consortium name="US DOE Joint Genome Institute (JGI-PGF)"/>
            <person name="Walter F."/>
            <person name="Albersmeier A."/>
            <person name="Kalinowski J."/>
            <person name="Ruckert C."/>
        </authorList>
    </citation>
    <scope>NUCLEOTIDE SEQUENCE</scope>
    <source>
        <strain evidence="9">CGMCC 1.15725</strain>
    </source>
</reference>
<dbReference type="InterPro" id="IPR011059">
    <property type="entry name" value="Metal-dep_hydrolase_composite"/>
</dbReference>
<dbReference type="Gene3D" id="2.30.40.10">
    <property type="entry name" value="Urease, subunit C, domain 1"/>
    <property type="match status" value="1"/>
</dbReference>
<dbReference type="InterPro" id="IPR026912">
    <property type="entry name" value="Adenine_deam_C"/>
</dbReference>
<gene>
    <name evidence="6 9" type="primary">ade</name>
    <name evidence="9" type="ORF">GCM10011611_09240</name>
</gene>
<accession>A0A8J2YQP5</accession>
<dbReference type="InterPro" id="IPR032466">
    <property type="entry name" value="Metal_Hydrolase"/>
</dbReference>
<dbReference type="InterPro" id="IPR006680">
    <property type="entry name" value="Amidohydro-rel"/>
</dbReference>